<dbReference type="RefSeq" id="XP_008876547.1">
    <property type="nucleotide sequence ID" value="XM_008878325.1"/>
</dbReference>
<evidence type="ECO:0000259" key="4">
    <source>
        <dbReference type="Pfam" id="PF00734"/>
    </source>
</evidence>
<dbReference type="EMBL" id="KI913983">
    <property type="protein sequence ID" value="ETV94956.1"/>
    <property type="molecule type" value="Genomic_DNA"/>
</dbReference>
<accession>A0A024TMX1</accession>
<gene>
    <name evidence="5" type="ORF">H310_11599</name>
</gene>
<protein>
    <recommendedName>
        <fullName evidence="4">CBM1 domain-containing protein</fullName>
    </recommendedName>
</protein>
<reference evidence="5" key="1">
    <citation type="submission" date="2013-12" db="EMBL/GenBank/DDBJ databases">
        <title>The Genome Sequence of Aphanomyces invadans NJM9701.</title>
        <authorList>
            <consortium name="The Broad Institute Genomics Platform"/>
            <person name="Russ C."/>
            <person name="Tyler B."/>
            <person name="van West P."/>
            <person name="Dieguez-Uribeondo J."/>
            <person name="Young S.K."/>
            <person name="Zeng Q."/>
            <person name="Gargeya S."/>
            <person name="Fitzgerald M."/>
            <person name="Abouelleil A."/>
            <person name="Alvarado L."/>
            <person name="Chapman S.B."/>
            <person name="Gainer-Dewar J."/>
            <person name="Goldberg J."/>
            <person name="Griggs A."/>
            <person name="Gujja S."/>
            <person name="Hansen M."/>
            <person name="Howarth C."/>
            <person name="Imamovic A."/>
            <person name="Ireland A."/>
            <person name="Larimer J."/>
            <person name="McCowan C."/>
            <person name="Murphy C."/>
            <person name="Pearson M."/>
            <person name="Poon T.W."/>
            <person name="Priest M."/>
            <person name="Roberts A."/>
            <person name="Saif S."/>
            <person name="Shea T."/>
            <person name="Sykes S."/>
            <person name="Wortman J."/>
            <person name="Nusbaum C."/>
            <person name="Birren B."/>
        </authorList>
    </citation>
    <scope>NUCLEOTIDE SEQUENCE [LARGE SCALE GENOMIC DNA]</scope>
    <source>
        <strain evidence="5">NJM9701</strain>
    </source>
</reference>
<feature type="signal peptide" evidence="3">
    <location>
        <begin position="1"/>
        <end position="22"/>
    </location>
</feature>
<dbReference type="AlphaFoldDB" id="A0A024TMX1"/>
<evidence type="ECO:0000313" key="5">
    <source>
        <dbReference type="EMBL" id="ETV94956.1"/>
    </source>
</evidence>
<evidence type="ECO:0000256" key="3">
    <source>
        <dbReference type="SAM" id="SignalP"/>
    </source>
</evidence>
<dbReference type="GO" id="GO:0005975">
    <property type="term" value="P:carbohydrate metabolic process"/>
    <property type="evidence" value="ECO:0007669"/>
    <property type="project" value="InterPro"/>
</dbReference>
<dbReference type="GO" id="GO:0030248">
    <property type="term" value="F:cellulose binding"/>
    <property type="evidence" value="ECO:0007669"/>
    <property type="project" value="InterPro"/>
</dbReference>
<organism evidence="5">
    <name type="scientific">Aphanomyces invadans</name>
    <dbReference type="NCBI Taxonomy" id="157072"/>
    <lineage>
        <taxon>Eukaryota</taxon>
        <taxon>Sar</taxon>
        <taxon>Stramenopiles</taxon>
        <taxon>Oomycota</taxon>
        <taxon>Saprolegniomycetes</taxon>
        <taxon>Saprolegniales</taxon>
        <taxon>Verrucalvaceae</taxon>
        <taxon>Aphanomyces</taxon>
    </lineage>
</organism>
<dbReference type="VEuPathDB" id="FungiDB:H310_11599"/>
<keyword evidence="1 3" id="KW-0732">Signal</keyword>
<dbReference type="PRINTS" id="PR01217">
    <property type="entry name" value="PRICHEXTENSN"/>
</dbReference>
<dbReference type="GeneID" id="20088649"/>
<dbReference type="OrthoDB" id="5823761at2759"/>
<feature type="chain" id="PRO_5001534453" description="CBM1 domain-containing protein" evidence="3">
    <location>
        <begin position="23"/>
        <end position="227"/>
    </location>
</feature>
<evidence type="ECO:0000256" key="2">
    <source>
        <dbReference type="SAM" id="MobiDB-lite"/>
    </source>
</evidence>
<dbReference type="GO" id="GO:0005576">
    <property type="term" value="C:extracellular region"/>
    <property type="evidence" value="ECO:0007669"/>
    <property type="project" value="InterPro"/>
</dbReference>
<feature type="domain" description="CBM1" evidence="4">
    <location>
        <begin position="183"/>
        <end position="211"/>
    </location>
</feature>
<feature type="compositionally biased region" description="Low complexity" evidence="2">
    <location>
        <begin position="115"/>
        <end position="126"/>
    </location>
</feature>
<dbReference type="InterPro" id="IPR000254">
    <property type="entry name" value="CBD"/>
</dbReference>
<proteinExistence type="predicted"/>
<sequence>MRCRWRVVGLVCLLVWPSTALGTVHQHAIESTTEPTSPLYRPPTADSPATMSSPAPTTRAPTMKKCSPKPTAKKSCAPKTTMSSPPPKKSCAPKTTPPLPPKKSCAPKPSPPTPTKSCAPKPTPTSMAPDTQVETPNDAPSKPTPQAPRCMGFWGACHATLGPSCTQGSTCVNGTCRPVRVGFEQCGGKDWLASSVCGTDLGWTCVRQAPFFAQCLPVATLQCSNSS</sequence>
<evidence type="ECO:0000256" key="1">
    <source>
        <dbReference type="ARBA" id="ARBA00022729"/>
    </source>
</evidence>
<feature type="compositionally biased region" description="Polar residues" evidence="2">
    <location>
        <begin position="47"/>
        <end position="60"/>
    </location>
</feature>
<name>A0A024TMX1_9STRA</name>
<feature type="region of interest" description="Disordered" evidence="2">
    <location>
        <begin position="27"/>
        <end position="145"/>
    </location>
</feature>
<feature type="compositionally biased region" description="Low complexity" evidence="2">
    <location>
        <begin position="78"/>
        <end position="94"/>
    </location>
</feature>
<dbReference type="Pfam" id="PF00734">
    <property type="entry name" value="CBM_1"/>
    <property type="match status" value="1"/>
</dbReference>